<dbReference type="InterPro" id="IPR008063">
    <property type="entry name" value="Fas_rcpt"/>
</dbReference>
<dbReference type="EMBL" id="AFYH01074389">
    <property type="status" value="NOT_ANNOTATED_CDS"/>
    <property type="molecule type" value="Genomic_DNA"/>
</dbReference>
<evidence type="ECO:0000256" key="2">
    <source>
        <dbReference type="ARBA" id="ARBA00022737"/>
    </source>
</evidence>
<dbReference type="Gene3D" id="2.10.50.10">
    <property type="entry name" value="Tumor Necrosis Factor Receptor, subunit A, domain 2"/>
    <property type="match status" value="3"/>
</dbReference>
<keyword evidence="3 5" id="KW-1015">Disulfide bond</keyword>
<name>M3XKX5_LATCH</name>
<sequence>MKGEFWSVCFWLLVSRLERGELVSSTEYHLPYNSEKECRNAKREYYDQDVKKCCSKCPPGAHLSAACTETSDTQCIACKENTYTEIWHWKDRCFSCKKPCSSESGFVEIKPCNSTQNRYCQCQPGMSCTSQRCDTCEKHIVCPRGSGVFKPGNVTSNTKCSPCITGTFSDEESATAPCKTHMNCVSLGKKVLLPGNSTHDSVCGKKFTTTQRSIPATRLSVSSTRAPANNNVENMTESYTIVTVPEKQDPSGVYSNVAEQSIVLFKNFCLQSAVELDTIGSHAEKVSDGQQRGSLISSSKNNKQEVEWLLESPGSSSSSLDAPSSSEHERRMENCIGAARSETSRQQKACNSRGCMPEHKEFPTSPGSNGYRNTHVNVTCIVNVCNSEYNPDATVHSSHTDGPERSENQQSSADMEDVPFSQEENSVNKAGLSVEAEDHFDKGSPLQEEGKEFHLGIQDTGMKMT</sequence>
<dbReference type="GO" id="GO:0006955">
    <property type="term" value="P:immune response"/>
    <property type="evidence" value="ECO:0007669"/>
    <property type="project" value="InterPro"/>
</dbReference>
<dbReference type="EMBL" id="AFYH01074384">
    <property type="status" value="NOT_ANNOTATED_CDS"/>
    <property type="molecule type" value="Genomic_DNA"/>
</dbReference>
<dbReference type="SMART" id="SM00208">
    <property type="entry name" value="TNFR"/>
    <property type="match status" value="4"/>
</dbReference>
<dbReference type="AlphaFoldDB" id="M3XKX5"/>
<feature type="disulfide bond" evidence="5">
    <location>
        <begin position="57"/>
        <end position="75"/>
    </location>
</feature>
<dbReference type="EMBL" id="AFYH01074387">
    <property type="status" value="NOT_ANNOTATED_CDS"/>
    <property type="molecule type" value="Genomic_DNA"/>
</dbReference>
<keyword evidence="4" id="KW-0325">Glycoprotein</keyword>
<dbReference type="PANTHER" id="PTHR47386">
    <property type="entry name" value="TUMOR NECROSIS FACTOR RECEPTOR SUPERFAMILY MEMBER 1B"/>
    <property type="match status" value="1"/>
</dbReference>
<evidence type="ECO:0000256" key="5">
    <source>
        <dbReference type="PROSITE-ProRule" id="PRU00206"/>
    </source>
</evidence>
<dbReference type="EMBL" id="AFYH01074386">
    <property type="status" value="NOT_ANNOTATED_CDS"/>
    <property type="molecule type" value="Genomic_DNA"/>
</dbReference>
<feature type="compositionally biased region" description="Low complexity" evidence="6">
    <location>
        <begin position="312"/>
        <end position="325"/>
    </location>
</feature>
<feature type="signal peptide" evidence="7">
    <location>
        <begin position="1"/>
        <end position="20"/>
    </location>
</feature>
<gene>
    <name evidence="9" type="primary">TNFRSF1B</name>
</gene>
<feature type="repeat" description="TNFR-Cys" evidence="5">
    <location>
        <begin position="37"/>
        <end position="75"/>
    </location>
</feature>
<dbReference type="EMBL" id="AFYH01074388">
    <property type="status" value="NOT_ANNOTATED_CDS"/>
    <property type="molecule type" value="Genomic_DNA"/>
</dbReference>
<dbReference type="Pfam" id="PF00020">
    <property type="entry name" value="TNFR_c6"/>
    <property type="match status" value="3"/>
</dbReference>
<dbReference type="HOGENOM" id="CLU_047256_0_0_1"/>
<dbReference type="OrthoDB" id="9450607at2759"/>
<dbReference type="InterPro" id="IPR001368">
    <property type="entry name" value="TNFR/NGFR_Cys_rich_reg"/>
</dbReference>
<evidence type="ECO:0000313" key="9">
    <source>
        <dbReference type="Ensembl" id="ENSLACP00000023381.1"/>
    </source>
</evidence>
<feature type="chain" id="PRO_5004043806" evidence="7">
    <location>
        <begin position="21"/>
        <end position="465"/>
    </location>
</feature>
<evidence type="ECO:0000256" key="3">
    <source>
        <dbReference type="ARBA" id="ARBA00023157"/>
    </source>
</evidence>
<evidence type="ECO:0000259" key="8">
    <source>
        <dbReference type="PROSITE" id="PS50050"/>
    </source>
</evidence>
<dbReference type="GO" id="GO:0051044">
    <property type="term" value="P:positive regulation of membrane protein ectodomain proteolysis"/>
    <property type="evidence" value="ECO:0007669"/>
    <property type="project" value="TreeGrafter"/>
</dbReference>
<dbReference type="EMBL" id="AFYH01074390">
    <property type="status" value="NOT_ANNOTATED_CDS"/>
    <property type="molecule type" value="Genomic_DNA"/>
</dbReference>
<dbReference type="OMA" id="RRMENCI"/>
<dbReference type="KEGG" id="lcm:102363849"/>
<protein>
    <submittedName>
        <fullName evidence="9">TNF receptor superfamily member 1B</fullName>
    </submittedName>
</protein>
<dbReference type="GO" id="GO:0042129">
    <property type="term" value="P:regulation of T cell proliferation"/>
    <property type="evidence" value="ECO:0007669"/>
    <property type="project" value="TreeGrafter"/>
</dbReference>
<keyword evidence="2" id="KW-0677">Repeat</keyword>
<dbReference type="GO" id="GO:0031643">
    <property type="term" value="P:positive regulation of myelination"/>
    <property type="evidence" value="ECO:0007669"/>
    <property type="project" value="TreeGrafter"/>
</dbReference>
<dbReference type="EMBL" id="AFYH01074385">
    <property type="status" value="NOT_ANNOTATED_CDS"/>
    <property type="molecule type" value="Genomic_DNA"/>
</dbReference>
<dbReference type="STRING" id="7897.ENSLACP00000023381"/>
<feature type="compositionally biased region" description="Basic and acidic residues" evidence="6">
    <location>
        <begin position="436"/>
        <end position="454"/>
    </location>
</feature>
<dbReference type="PANTHER" id="PTHR47386:SF1">
    <property type="entry name" value="TUMOR NECROSIS FACTOR RECEPTOR SUPERFAMILY MEMBER 1B"/>
    <property type="match status" value="1"/>
</dbReference>
<keyword evidence="10" id="KW-1185">Reference proteome</keyword>
<dbReference type="Ensembl" id="ENSLACT00000026452.1">
    <property type="protein sequence ID" value="ENSLACP00000023381.1"/>
    <property type="gene ID" value="ENSLACG00000022261.1"/>
</dbReference>
<feature type="compositionally biased region" description="Basic and acidic residues" evidence="6">
    <location>
        <begin position="398"/>
        <end position="407"/>
    </location>
</feature>
<feature type="compositionally biased region" description="Polar residues" evidence="6">
    <location>
        <begin position="288"/>
        <end position="301"/>
    </location>
</feature>
<dbReference type="eggNOG" id="ENOG502RZ23">
    <property type="taxonomic scope" value="Eukaryota"/>
</dbReference>
<proteinExistence type="predicted"/>
<feature type="region of interest" description="Disordered" evidence="6">
    <location>
        <begin position="285"/>
        <end position="371"/>
    </location>
</feature>
<dbReference type="PROSITE" id="PS50050">
    <property type="entry name" value="TNFR_NGFR_2"/>
    <property type="match status" value="2"/>
</dbReference>
<dbReference type="SUPFAM" id="SSF57586">
    <property type="entry name" value="TNF receptor-like"/>
    <property type="match status" value="3"/>
</dbReference>
<dbReference type="InterPro" id="IPR051670">
    <property type="entry name" value="TNF_chemokine_rcpt-like"/>
</dbReference>
<dbReference type="GO" id="GO:0048714">
    <property type="term" value="P:positive regulation of oligodendrocyte differentiation"/>
    <property type="evidence" value="ECO:0007669"/>
    <property type="project" value="TreeGrafter"/>
</dbReference>
<reference evidence="9" key="2">
    <citation type="submission" date="2025-08" db="UniProtKB">
        <authorList>
            <consortium name="Ensembl"/>
        </authorList>
    </citation>
    <scope>IDENTIFICATION</scope>
</reference>
<comment type="caution">
    <text evidence="5">Lacks conserved residue(s) required for the propagation of feature annotation.</text>
</comment>
<dbReference type="InParanoid" id="M3XKX5"/>
<feature type="repeat" description="TNFR-Cys" evidence="5">
    <location>
        <begin position="77"/>
        <end position="120"/>
    </location>
</feature>
<evidence type="ECO:0000256" key="6">
    <source>
        <dbReference type="SAM" id="MobiDB-lite"/>
    </source>
</evidence>
<feature type="disulfide bond" evidence="5">
    <location>
        <begin position="38"/>
        <end position="53"/>
    </location>
</feature>
<feature type="disulfide bond" evidence="5">
    <location>
        <begin position="54"/>
        <end position="67"/>
    </location>
</feature>
<dbReference type="FunCoup" id="M3XKX5">
    <property type="interactions" value="318"/>
</dbReference>
<evidence type="ECO:0000256" key="4">
    <source>
        <dbReference type="ARBA" id="ARBA00023180"/>
    </source>
</evidence>
<evidence type="ECO:0000256" key="1">
    <source>
        <dbReference type="ARBA" id="ARBA00022729"/>
    </source>
</evidence>
<feature type="domain" description="TNFR-Cys" evidence="8">
    <location>
        <begin position="37"/>
        <end position="75"/>
    </location>
</feature>
<dbReference type="GO" id="GO:0043120">
    <property type="term" value="F:tumor necrosis factor binding"/>
    <property type="evidence" value="ECO:0007669"/>
    <property type="project" value="TreeGrafter"/>
</dbReference>
<dbReference type="GO" id="GO:0008630">
    <property type="term" value="P:intrinsic apoptotic signaling pathway in response to DNA damage"/>
    <property type="evidence" value="ECO:0007669"/>
    <property type="project" value="TreeGrafter"/>
</dbReference>
<dbReference type="GO" id="GO:0005031">
    <property type="term" value="F:tumor necrosis factor receptor activity"/>
    <property type="evidence" value="ECO:0007669"/>
    <property type="project" value="TreeGrafter"/>
</dbReference>
<dbReference type="EMBL" id="AFYH01074391">
    <property type="status" value="NOT_ANNOTATED_CDS"/>
    <property type="molecule type" value="Genomic_DNA"/>
</dbReference>
<dbReference type="GO" id="GO:0150079">
    <property type="term" value="P:negative regulation of neuroinflammatory response"/>
    <property type="evidence" value="ECO:0007669"/>
    <property type="project" value="TreeGrafter"/>
</dbReference>
<dbReference type="PRINTS" id="PR01680">
    <property type="entry name" value="TNFACTORR6"/>
</dbReference>
<dbReference type="GO" id="GO:0097191">
    <property type="term" value="P:extrinsic apoptotic signaling pathway"/>
    <property type="evidence" value="ECO:0007669"/>
    <property type="project" value="TreeGrafter"/>
</dbReference>
<feature type="disulfide bond" evidence="5">
    <location>
        <begin position="78"/>
        <end position="93"/>
    </location>
</feature>
<dbReference type="Bgee" id="ENSLACG00000022261">
    <property type="expression patterns" value="Expressed in pelvic fin and 6 other cell types or tissues"/>
</dbReference>
<dbReference type="PROSITE" id="PS00652">
    <property type="entry name" value="TNFR_NGFR_1"/>
    <property type="match status" value="2"/>
</dbReference>
<dbReference type="GeneTree" id="ENSGT00940000161800"/>
<dbReference type="GO" id="GO:0016020">
    <property type="term" value="C:membrane"/>
    <property type="evidence" value="ECO:0007669"/>
    <property type="project" value="InterPro"/>
</dbReference>
<keyword evidence="1 7" id="KW-0732">Signal</keyword>
<dbReference type="GO" id="GO:0002724">
    <property type="term" value="P:regulation of T cell cytokine production"/>
    <property type="evidence" value="ECO:0007669"/>
    <property type="project" value="TreeGrafter"/>
</dbReference>
<accession>M3XKX5</accession>
<feature type="domain" description="TNFR-Cys" evidence="8">
    <location>
        <begin position="77"/>
        <end position="120"/>
    </location>
</feature>
<feature type="region of interest" description="Disordered" evidence="6">
    <location>
        <begin position="392"/>
        <end position="465"/>
    </location>
</feature>
<evidence type="ECO:0000313" key="10">
    <source>
        <dbReference type="Proteomes" id="UP000008672"/>
    </source>
</evidence>
<evidence type="ECO:0000256" key="7">
    <source>
        <dbReference type="SAM" id="SignalP"/>
    </source>
</evidence>
<organism evidence="9 10">
    <name type="scientific">Latimeria chalumnae</name>
    <name type="common">Coelacanth</name>
    <dbReference type="NCBI Taxonomy" id="7897"/>
    <lineage>
        <taxon>Eukaryota</taxon>
        <taxon>Metazoa</taxon>
        <taxon>Chordata</taxon>
        <taxon>Craniata</taxon>
        <taxon>Vertebrata</taxon>
        <taxon>Euteleostomi</taxon>
        <taxon>Coelacanthiformes</taxon>
        <taxon>Coelacanthidae</taxon>
        <taxon>Latimeria</taxon>
    </lineage>
</organism>
<reference evidence="9" key="3">
    <citation type="submission" date="2025-09" db="UniProtKB">
        <authorList>
            <consortium name="Ensembl"/>
        </authorList>
    </citation>
    <scope>IDENTIFICATION</scope>
</reference>
<dbReference type="Proteomes" id="UP000008672">
    <property type="component" value="Unassembled WGS sequence"/>
</dbReference>
<reference evidence="10" key="1">
    <citation type="submission" date="2011-08" db="EMBL/GenBank/DDBJ databases">
        <title>The draft genome of Latimeria chalumnae.</title>
        <authorList>
            <person name="Di Palma F."/>
            <person name="Alfoldi J."/>
            <person name="Johnson J."/>
            <person name="Berlin A."/>
            <person name="Gnerre S."/>
            <person name="Jaffe D."/>
            <person name="MacCallum I."/>
            <person name="Young S."/>
            <person name="Walker B.J."/>
            <person name="Lander E."/>
            <person name="Lindblad-Toh K."/>
        </authorList>
    </citation>
    <scope>NUCLEOTIDE SEQUENCE [LARGE SCALE GENOMIC DNA]</scope>
    <source>
        <strain evidence="10">Wild caught</strain>
    </source>
</reference>